<dbReference type="RefSeq" id="WP_152203706.1">
    <property type="nucleotide sequence ID" value="NZ_VUKF01000032.1"/>
</dbReference>
<comment type="caution">
    <text evidence="1">The sequence shown here is derived from an EMBL/GenBank/DDBJ whole genome shotgun (WGS) entry which is preliminary data.</text>
</comment>
<evidence type="ECO:0000313" key="2">
    <source>
        <dbReference type="Proteomes" id="UP000451860"/>
    </source>
</evidence>
<dbReference type="OrthoDB" id="5149996at2"/>
<keyword evidence="2" id="KW-1185">Reference proteome</keyword>
<protein>
    <submittedName>
        <fullName evidence="1">Uncharacterized protein</fullName>
    </submittedName>
</protein>
<dbReference type="EMBL" id="WHJE01000189">
    <property type="protein sequence ID" value="KAE8762349.1"/>
    <property type="molecule type" value="Genomic_DNA"/>
</dbReference>
<evidence type="ECO:0000313" key="1">
    <source>
        <dbReference type="EMBL" id="KAE8762349.1"/>
    </source>
</evidence>
<gene>
    <name evidence="1" type="ORF">GB883_19835</name>
</gene>
<proteinExistence type="predicted"/>
<dbReference type="Proteomes" id="UP000451860">
    <property type="component" value="Unassembled WGS sequence"/>
</dbReference>
<name>A0A7J5UIY4_9MICO</name>
<organism evidence="1 2">
    <name type="scientific">Georgenia thermotolerans</name>
    <dbReference type="NCBI Taxonomy" id="527326"/>
    <lineage>
        <taxon>Bacteria</taxon>
        <taxon>Bacillati</taxon>
        <taxon>Actinomycetota</taxon>
        <taxon>Actinomycetes</taxon>
        <taxon>Micrococcales</taxon>
        <taxon>Bogoriellaceae</taxon>
        <taxon>Georgenia</taxon>
    </lineage>
</organism>
<accession>A0A7J5UIY4</accession>
<sequence length="101" mass="11238">MTGAMIGMLMTALAAVGVLLLVAVERRPEGGWAAWVRESVRAWRSDELAAANLRPARAETRDTPLEDLFTLAETDEPAYTGPEELVSRFELAREQARLLRR</sequence>
<reference evidence="1 2" key="1">
    <citation type="submission" date="2019-10" db="EMBL/GenBank/DDBJ databases">
        <title>Georgenia wutianyii sp. nov. and Georgenia yuyongxinii sp. nov. isolated from plateau pika (Ochotona curzoniae) in the Qinghai-Tibet plateau of China.</title>
        <authorList>
            <person name="Tian Z."/>
        </authorList>
    </citation>
    <scope>NUCLEOTIDE SEQUENCE [LARGE SCALE GENOMIC DNA]</scope>
    <source>
        <strain evidence="1 2">DSM 21501</strain>
    </source>
</reference>
<dbReference type="AlphaFoldDB" id="A0A7J5UIY4"/>